<dbReference type="EMBL" id="SRMQ01000015">
    <property type="protein sequence ID" value="TGJ75508.1"/>
    <property type="molecule type" value="Genomic_DNA"/>
</dbReference>
<evidence type="ECO:0000313" key="9">
    <source>
        <dbReference type="EMBL" id="TGJ75508.1"/>
    </source>
</evidence>
<organism evidence="9 10">
    <name type="scientific">Caproiciproducens galactitolivorans</name>
    <dbReference type="NCBI Taxonomy" id="642589"/>
    <lineage>
        <taxon>Bacteria</taxon>
        <taxon>Bacillati</taxon>
        <taxon>Bacillota</taxon>
        <taxon>Clostridia</taxon>
        <taxon>Eubacteriales</taxon>
        <taxon>Acutalibacteraceae</taxon>
        <taxon>Caproiciproducens</taxon>
    </lineage>
</organism>
<keyword evidence="5" id="KW-0067">ATP-binding</keyword>
<reference evidence="9 10" key="1">
    <citation type="submission" date="2019-04" db="EMBL/GenBank/DDBJ databases">
        <authorList>
            <person name="Poehlein A."/>
            <person name="Bengelsdorf F.R."/>
            <person name="Duerre P."/>
            <person name="Daniel R."/>
        </authorList>
    </citation>
    <scope>NUCLEOTIDE SEQUENCE [LARGE SCALE GENOMIC DNA]</scope>
    <source>
        <strain evidence="9 10">BS-1</strain>
    </source>
</reference>
<dbReference type="GO" id="GO:0045910">
    <property type="term" value="P:negative regulation of DNA recombination"/>
    <property type="evidence" value="ECO:0007669"/>
    <property type="project" value="InterPro"/>
</dbReference>
<proteinExistence type="predicted"/>
<keyword evidence="2" id="KW-0699">rRNA-binding</keyword>
<dbReference type="InterPro" id="IPR036187">
    <property type="entry name" value="DNA_mismatch_repair_MutS_sf"/>
</dbReference>
<dbReference type="GO" id="GO:0140664">
    <property type="term" value="F:ATP-dependent DNA damage sensor activity"/>
    <property type="evidence" value="ECO:0007669"/>
    <property type="project" value="InterPro"/>
</dbReference>
<evidence type="ECO:0000256" key="7">
    <source>
        <dbReference type="ARBA" id="ARBA00023125"/>
    </source>
</evidence>
<dbReference type="SUPFAM" id="SSF48334">
    <property type="entry name" value="DNA repair protein MutS, domain III"/>
    <property type="match status" value="1"/>
</dbReference>
<dbReference type="AlphaFoldDB" id="A0A4Z0Y6I4"/>
<sequence>MNTTEIILEFTRVKKMLCENAMSERARGKLAELSPCLDERECVRKMEETTAGRRILDVCGTPPLTAMTQIEEILTLSKTGSMLVPEQLISVVQFIVSCNRVKSYLKKAEELESTIACYGNSMADLTELRQEIDRCIRNDQVDSDASPALRDLRRKIENVKAQVQTKLNDILNRKKQWFSDSIIFTRNGRFALPVKKEHKNQISGSILGVSGSGGTYFMEPSAVTKLQEELSLLQIEEDNEVRKVLFTLTALVDEYSPDLKRNMEAMETLDYVFAKAKLSAQMDAHPVCISSERKISIQNGRHPLIDRKACVPLNFELGESCLGVVITGPNTGGKTVALKTVGLLSMMAQSGLHIPADASSVLSMNNAYLCDIGDGQSISENLSTFSAHMTRIIDILRHATRESLVLLDELGSGTDPAEGMGIAIAVLEELGSRGCLFIVTTHYPEVKDYAESAPGMINASMAFDRETLRPTYRLEIGRAGESCALYIAKRLGLPSRLLERAYQEAYRDRRRAEAIAAFQPDFEDNKNETVLPPVPTIKKHKPQAVSNTQKYELGDSVIFFPRREIGIVFHPMNERGEVGVQIKGIKKWVNQKRLRLKTQASELYPPDYDFSILFDTVTNRKARHVMERKHDPNVTIQYGGEKKG</sequence>
<evidence type="ECO:0000256" key="6">
    <source>
        <dbReference type="ARBA" id="ARBA00022884"/>
    </source>
</evidence>
<dbReference type="PANTHER" id="PTHR48466:SF2">
    <property type="entry name" value="OS10G0509000 PROTEIN"/>
    <property type="match status" value="1"/>
</dbReference>
<dbReference type="NCBIfam" id="TIGR01069">
    <property type="entry name" value="mutS2"/>
    <property type="match status" value="1"/>
</dbReference>
<evidence type="ECO:0000256" key="5">
    <source>
        <dbReference type="ARBA" id="ARBA00022840"/>
    </source>
</evidence>
<accession>A0A4Z0Y6I4</accession>
<evidence type="ECO:0000256" key="4">
    <source>
        <dbReference type="ARBA" id="ARBA00022801"/>
    </source>
</evidence>
<name>A0A4Z0Y6I4_9FIRM</name>
<dbReference type="EC" id="3.1.-.-" evidence="9"/>
<dbReference type="SUPFAM" id="SSF52540">
    <property type="entry name" value="P-loop containing nucleoside triphosphate hydrolases"/>
    <property type="match status" value="1"/>
</dbReference>
<keyword evidence="6" id="KW-0694">RNA-binding</keyword>
<evidence type="ECO:0000256" key="3">
    <source>
        <dbReference type="ARBA" id="ARBA00022741"/>
    </source>
</evidence>
<dbReference type="GO" id="GO:0019843">
    <property type="term" value="F:rRNA binding"/>
    <property type="evidence" value="ECO:0007669"/>
    <property type="project" value="UniProtKB-KW"/>
</dbReference>
<dbReference type="Proteomes" id="UP000297714">
    <property type="component" value="Unassembled WGS sequence"/>
</dbReference>
<dbReference type="FunFam" id="3.40.50.300:FF:000830">
    <property type="entry name" value="Endonuclease MutS2"/>
    <property type="match status" value="1"/>
</dbReference>
<keyword evidence="4 9" id="KW-0378">Hydrolase</keyword>
<keyword evidence="3" id="KW-0547">Nucleotide-binding</keyword>
<keyword evidence="10" id="KW-1185">Reference proteome</keyword>
<evidence type="ECO:0000313" key="10">
    <source>
        <dbReference type="Proteomes" id="UP000297714"/>
    </source>
</evidence>
<dbReference type="GO" id="GO:0006298">
    <property type="term" value="P:mismatch repair"/>
    <property type="evidence" value="ECO:0007669"/>
    <property type="project" value="InterPro"/>
</dbReference>
<keyword evidence="7" id="KW-0238">DNA-binding</keyword>
<dbReference type="RefSeq" id="WP_135660924.1">
    <property type="nucleotide sequence ID" value="NZ_SRMQ01000015.1"/>
</dbReference>
<keyword evidence="1" id="KW-0540">Nuclease</keyword>
<dbReference type="Pfam" id="PF00488">
    <property type="entry name" value="MutS_V"/>
    <property type="match status" value="1"/>
</dbReference>
<protein>
    <submittedName>
        <fullName evidence="9">Endonuclease MutS2</fullName>
        <ecNumber evidence="9">3.1.-.-</ecNumber>
    </submittedName>
</protein>
<dbReference type="GO" id="GO:0030983">
    <property type="term" value="F:mismatched DNA binding"/>
    <property type="evidence" value="ECO:0007669"/>
    <property type="project" value="InterPro"/>
</dbReference>
<evidence type="ECO:0000259" key="8">
    <source>
        <dbReference type="PROSITE" id="PS00486"/>
    </source>
</evidence>
<evidence type="ECO:0000256" key="1">
    <source>
        <dbReference type="ARBA" id="ARBA00022722"/>
    </source>
</evidence>
<feature type="domain" description="DNA mismatch repair proteins mutS family" evidence="8">
    <location>
        <begin position="403"/>
        <end position="419"/>
    </location>
</feature>
<dbReference type="InterPro" id="IPR007696">
    <property type="entry name" value="DNA_mismatch_repair_MutS_core"/>
</dbReference>
<dbReference type="GO" id="GO:0005524">
    <property type="term" value="F:ATP binding"/>
    <property type="evidence" value="ECO:0007669"/>
    <property type="project" value="UniProtKB-KW"/>
</dbReference>
<dbReference type="Gene3D" id="3.40.50.300">
    <property type="entry name" value="P-loop containing nucleotide triphosphate hydrolases"/>
    <property type="match status" value="1"/>
</dbReference>
<dbReference type="InterPro" id="IPR000432">
    <property type="entry name" value="DNA_mismatch_repair_MutS_C"/>
</dbReference>
<dbReference type="PANTHER" id="PTHR48466">
    <property type="entry name" value="OS10G0509000 PROTEIN-RELATED"/>
    <property type="match status" value="1"/>
</dbReference>
<dbReference type="InterPro" id="IPR027417">
    <property type="entry name" value="P-loop_NTPase"/>
</dbReference>
<gene>
    <name evidence="9" type="primary">mutS2_5</name>
    <name evidence="9" type="ORF">CAGA_23070</name>
</gene>
<dbReference type="InterPro" id="IPR005747">
    <property type="entry name" value="MutS2"/>
</dbReference>
<comment type="caution">
    <text evidence="9">The sequence shown here is derived from an EMBL/GenBank/DDBJ whole genome shotgun (WGS) entry which is preliminary data.</text>
</comment>
<dbReference type="SMART" id="SM00534">
    <property type="entry name" value="MUTSac"/>
    <property type="match status" value="1"/>
</dbReference>
<dbReference type="InterPro" id="IPR045076">
    <property type="entry name" value="MutS"/>
</dbReference>
<dbReference type="GO" id="GO:0004519">
    <property type="term" value="F:endonuclease activity"/>
    <property type="evidence" value="ECO:0007669"/>
    <property type="project" value="UniProtKB-KW"/>
</dbReference>
<dbReference type="PROSITE" id="PS00486">
    <property type="entry name" value="DNA_MISMATCH_REPAIR_2"/>
    <property type="match status" value="1"/>
</dbReference>
<dbReference type="OrthoDB" id="9808166at2"/>
<dbReference type="GO" id="GO:0016887">
    <property type="term" value="F:ATP hydrolysis activity"/>
    <property type="evidence" value="ECO:0007669"/>
    <property type="project" value="InterPro"/>
</dbReference>
<dbReference type="SMART" id="SM00533">
    <property type="entry name" value="MUTSd"/>
    <property type="match status" value="1"/>
</dbReference>
<evidence type="ECO:0000256" key="2">
    <source>
        <dbReference type="ARBA" id="ARBA00022730"/>
    </source>
</evidence>
<keyword evidence="9" id="KW-0255">Endonuclease</keyword>